<dbReference type="InterPro" id="IPR001478">
    <property type="entry name" value="PDZ"/>
</dbReference>
<evidence type="ECO:0000313" key="12">
    <source>
        <dbReference type="Proteomes" id="UP000562395"/>
    </source>
</evidence>
<comment type="caution">
    <text evidence="11">The sequence shown here is derived from an EMBL/GenBank/DDBJ whole genome shotgun (WGS) entry which is preliminary data.</text>
</comment>
<proteinExistence type="predicted"/>
<evidence type="ECO:0000256" key="8">
    <source>
        <dbReference type="ARBA" id="ARBA00023136"/>
    </source>
</evidence>
<keyword evidence="3" id="KW-1003">Cell membrane</keyword>
<dbReference type="GO" id="GO:0015031">
    <property type="term" value="P:protein transport"/>
    <property type="evidence" value="ECO:0007669"/>
    <property type="project" value="UniProtKB-KW"/>
</dbReference>
<name>A0A7W5ZXI3_9SPHN</name>
<keyword evidence="12" id="KW-1185">Reference proteome</keyword>
<evidence type="ECO:0000256" key="3">
    <source>
        <dbReference type="ARBA" id="ARBA00022475"/>
    </source>
</evidence>
<organism evidence="11 12">
    <name type="scientific">Novosphingobium hassiacum</name>
    <dbReference type="NCBI Taxonomy" id="173676"/>
    <lineage>
        <taxon>Bacteria</taxon>
        <taxon>Pseudomonadati</taxon>
        <taxon>Pseudomonadota</taxon>
        <taxon>Alphaproteobacteria</taxon>
        <taxon>Sphingomonadales</taxon>
        <taxon>Sphingomonadaceae</taxon>
        <taxon>Novosphingobium</taxon>
    </lineage>
</organism>
<dbReference type="Proteomes" id="UP000562395">
    <property type="component" value="Unassembled WGS sequence"/>
</dbReference>
<keyword evidence="4" id="KW-0997">Cell inner membrane</keyword>
<keyword evidence="8 9" id="KW-0472">Membrane</keyword>
<dbReference type="Gene3D" id="2.30.42.10">
    <property type="match status" value="1"/>
</dbReference>
<evidence type="ECO:0000256" key="6">
    <source>
        <dbReference type="ARBA" id="ARBA00022927"/>
    </source>
</evidence>
<evidence type="ECO:0000256" key="1">
    <source>
        <dbReference type="ARBA" id="ARBA00004533"/>
    </source>
</evidence>
<keyword evidence="6" id="KW-0653">Protein transport</keyword>
<reference evidence="11 12" key="1">
    <citation type="submission" date="2020-08" db="EMBL/GenBank/DDBJ databases">
        <title>Genomic Encyclopedia of Type Strains, Phase IV (KMG-IV): sequencing the most valuable type-strain genomes for metagenomic binning, comparative biology and taxonomic classification.</title>
        <authorList>
            <person name="Goeker M."/>
        </authorList>
    </citation>
    <scope>NUCLEOTIDE SEQUENCE [LARGE SCALE GENOMIC DNA]</scope>
    <source>
        <strain evidence="11 12">DSM 14552</strain>
    </source>
</reference>
<dbReference type="InterPro" id="IPR024961">
    <property type="entry name" value="T2SS_GspC_N"/>
</dbReference>
<feature type="domain" description="PDZ" evidence="10">
    <location>
        <begin position="181"/>
        <end position="262"/>
    </location>
</feature>
<evidence type="ECO:0000256" key="7">
    <source>
        <dbReference type="ARBA" id="ARBA00022989"/>
    </source>
</evidence>
<evidence type="ECO:0000259" key="10">
    <source>
        <dbReference type="PROSITE" id="PS50106"/>
    </source>
</evidence>
<gene>
    <name evidence="11" type="ORF">GGQ88_003076</name>
</gene>
<accession>A0A7W5ZXI3</accession>
<evidence type="ECO:0000313" key="11">
    <source>
        <dbReference type="EMBL" id="MBB3861788.1"/>
    </source>
</evidence>
<dbReference type="Pfam" id="PF13180">
    <property type="entry name" value="PDZ_2"/>
    <property type="match status" value="1"/>
</dbReference>
<keyword evidence="7 9" id="KW-1133">Transmembrane helix</keyword>
<dbReference type="SUPFAM" id="SSF50156">
    <property type="entry name" value="PDZ domain-like"/>
    <property type="match status" value="1"/>
</dbReference>
<dbReference type="EMBL" id="JACICY010000007">
    <property type="protein sequence ID" value="MBB3861788.1"/>
    <property type="molecule type" value="Genomic_DNA"/>
</dbReference>
<keyword evidence="5 9" id="KW-0812">Transmembrane</keyword>
<keyword evidence="2" id="KW-0813">Transport</keyword>
<evidence type="ECO:0000256" key="2">
    <source>
        <dbReference type="ARBA" id="ARBA00022448"/>
    </source>
</evidence>
<dbReference type="GO" id="GO:0005886">
    <property type="term" value="C:plasma membrane"/>
    <property type="evidence" value="ECO:0007669"/>
    <property type="project" value="UniProtKB-SubCell"/>
</dbReference>
<protein>
    <submittedName>
        <fullName evidence="11">General secretion pathway protein C</fullName>
    </submittedName>
</protein>
<dbReference type="InterPro" id="IPR036034">
    <property type="entry name" value="PDZ_sf"/>
</dbReference>
<evidence type="ECO:0000256" key="9">
    <source>
        <dbReference type="SAM" id="Phobius"/>
    </source>
</evidence>
<dbReference type="Pfam" id="PF11356">
    <property type="entry name" value="T2SSC"/>
    <property type="match status" value="1"/>
</dbReference>
<dbReference type="AlphaFoldDB" id="A0A7W5ZXI3"/>
<sequence length="273" mass="27311">MRFGSTMAAFPGRRVALHDVLWWLLATALALLGAALLWALVTPVSPVGEWRPAGVRAMSPVARAALFAGVDPFNRTPPASAAPVSSGAVTSLALTLFGTRGTPGGGGTAIIAGADGLQQVYRTGSEVQPGVTLSAVGFDHVELTHNGAKELLYIDQSAPAPSAQGVVAANPVAAPAALGGGVSVDAVRRGINFGPRAEGGKVVGLEVMSSGDGAVFRAAGFQPGDVITEVDGKPVTGAGDAATLAGVMRPGASIAVTVRRGDRQLPLAITLAP</sequence>
<comment type="subcellular location">
    <subcellularLocation>
        <location evidence="1">Cell inner membrane</location>
    </subcellularLocation>
</comment>
<dbReference type="Gene3D" id="2.30.30.830">
    <property type="match status" value="1"/>
</dbReference>
<feature type="transmembrane region" description="Helical" evidence="9">
    <location>
        <begin position="20"/>
        <end position="41"/>
    </location>
</feature>
<evidence type="ECO:0000256" key="5">
    <source>
        <dbReference type="ARBA" id="ARBA00022692"/>
    </source>
</evidence>
<dbReference type="PROSITE" id="PS50106">
    <property type="entry name" value="PDZ"/>
    <property type="match status" value="1"/>
</dbReference>
<dbReference type="RefSeq" id="WP_183614279.1">
    <property type="nucleotide sequence ID" value="NZ_JACICY010000007.1"/>
</dbReference>
<evidence type="ECO:0000256" key="4">
    <source>
        <dbReference type="ARBA" id="ARBA00022519"/>
    </source>
</evidence>